<feature type="compositionally biased region" description="Polar residues" evidence="1">
    <location>
        <begin position="181"/>
        <end position="197"/>
    </location>
</feature>
<name>A0A4Q4TYJ2_9PEZI</name>
<evidence type="ECO:0000313" key="2">
    <source>
        <dbReference type="EMBL" id="RYP11427.1"/>
    </source>
</evidence>
<feature type="compositionally biased region" description="Pro residues" evidence="1">
    <location>
        <begin position="164"/>
        <end position="174"/>
    </location>
</feature>
<dbReference type="STRING" id="155417.A0A4Q4TYJ2"/>
<dbReference type="Proteomes" id="UP000293360">
    <property type="component" value="Unassembled WGS sequence"/>
</dbReference>
<gene>
    <name evidence="2" type="ORF">DL764_000081</name>
</gene>
<protein>
    <submittedName>
        <fullName evidence="2">Uncharacterized protein</fullName>
    </submittedName>
</protein>
<evidence type="ECO:0000256" key="1">
    <source>
        <dbReference type="SAM" id="MobiDB-lite"/>
    </source>
</evidence>
<evidence type="ECO:0000313" key="3">
    <source>
        <dbReference type="Proteomes" id="UP000293360"/>
    </source>
</evidence>
<keyword evidence="3" id="KW-1185">Reference proteome</keyword>
<reference evidence="2 3" key="1">
    <citation type="submission" date="2018-06" db="EMBL/GenBank/DDBJ databases">
        <title>Complete Genomes of Monosporascus.</title>
        <authorList>
            <person name="Robinson A.J."/>
            <person name="Natvig D.O."/>
        </authorList>
    </citation>
    <scope>NUCLEOTIDE SEQUENCE [LARGE SCALE GENOMIC DNA]</scope>
    <source>
        <strain evidence="2 3">CBS 110550</strain>
    </source>
</reference>
<proteinExistence type="predicted"/>
<dbReference type="OrthoDB" id="3508416at2759"/>
<sequence>MDRQDLRRQRQKDVLGWPDSFPLERIRPNVSYAPRGVRGLDTSQVINFTGPLLPEGQPQNPPPSSPMRRSSQNLSKGGQSQPLAPFEAQLDPTSYFNDTSRRNQPRGLSAIAPVFAPRTYTPPAPFEPRLTLDMPPALASDRIALSSPPEPRVPPRLSWRAPRPTVPAAPPRPRYPSRHASSNYRGDPNNPNNQSANIPEKDSTAIYVEGLPGDCTVRELLLAARGTGKLWASNVSPPTGPHPGSCGKLVFWDRAGADRLLAMHAEGRFVVRGGVPVVKMNRWRSAAKPENDPRSRVVVVRGPARIINEPRLDAFFGKGRPGPKFDWDTDEVVIRPHARDGWAELEHRFACHRAQASEAYRWIVAASGRWPPNEKERRVLERDFGPEEWDLWAEVTVVWGVDPCDPKPAPPKQEGETKK</sequence>
<dbReference type="EMBL" id="QJNU01000002">
    <property type="protein sequence ID" value="RYP11427.1"/>
    <property type="molecule type" value="Genomic_DNA"/>
</dbReference>
<feature type="region of interest" description="Disordered" evidence="1">
    <location>
        <begin position="32"/>
        <end position="105"/>
    </location>
</feature>
<comment type="caution">
    <text evidence="2">The sequence shown here is derived from an EMBL/GenBank/DDBJ whole genome shotgun (WGS) entry which is preliminary data.</text>
</comment>
<feature type="compositionally biased region" description="Polar residues" evidence="1">
    <location>
        <begin position="67"/>
        <end position="82"/>
    </location>
</feature>
<feature type="region of interest" description="Disordered" evidence="1">
    <location>
        <begin position="142"/>
        <end position="199"/>
    </location>
</feature>
<organism evidence="2 3">
    <name type="scientific">Monosporascus ibericus</name>
    <dbReference type="NCBI Taxonomy" id="155417"/>
    <lineage>
        <taxon>Eukaryota</taxon>
        <taxon>Fungi</taxon>
        <taxon>Dikarya</taxon>
        <taxon>Ascomycota</taxon>
        <taxon>Pezizomycotina</taxon>
        <taxon>Sordariomycetes</taxon>
        <taxon>Xylariomycetidae</taxon>
        <taxon>Xylariales</taxon>
        <taxon>Xylariales incertae sedis</taxon>
        <taxon>Monosporascus</taxon>
    </lineage>
</organism>
<accession>A0A4Q4TYJ2</accession>
<dbReference type="AlphaFoldDB" id="A0A4Q4TYJ2"/>